<protein>
    <submittedName>
        <fullName evidence="1">Uncharacterized protein</fullName>
    </submittedName>
</protein>
<organism evidence="1 2">
    <name type="scientific">Sulfolobus tengchongensis</name>
    <dbReference type="NCBI Taxonomy" id="207809"/>
    <lineage>
        <taxon>Archaea</taxon>
        <taxon>Thermoproteota</taxon>
        <taxon>Thermoprotei</taxon>
        <taxon>Sulfolobales</taxon>
        <taxon>Sulfolobaceae</taxon>
        <taxon>Sulfolobus</taxon>
    </lineage>
</organism>
<dbReference type="Proteomes" id="UP001432202">
    <property type="component" value="Chromosome"/>
</dbReference>
<gene>
    <name evidence="1" type="ORF">V6M85_08600</name>
</gene>
<dbReference type="RefSeq" id="WP_338598801.1">
    <property type="nucleotide sequence ID" value="NZ_CP146016.1"/>
</dbReference>
<proteinExistence type="predicted"/>
<evidence type="ECO:0000313" key="2">
    <source>
        <dbReference type="Proteomes" id="UP001432202"/>
    </source>
</evidence>
<dbReference type="GeneID" id="89336823"/>
<name>A0AAX4KXF0_9CREN</name>
<sequence length="56" mass="6552">MFVHYPFKAIFIHHTQLDPYEAMDPAGLVQVDYEPLEPIPNIGALKKEEKFTYLMN</sequence>
<accession>A0AAX4KXF0</accession>
<dbReference type="EMBL" id="CP146016">
    <property type="protein sequence ID" value="WWQ59549.1"/>
    <property type="molecule type" value="Genomic_DNA"/>
</dbReference>
<dbReference type="AlphaFoldDB" id="A0AAX4KXF0"/>
<reference evidence="1 2" key="1">
    <citation type="submission" date="2024-02" db="EMBL/GenBank/DDBJ databases">
        <title>STSV induces naive adaptation in Sulfolobus.</title>
        <authorList>
            <person name="Xiang X."/>
            <person name="Song M."/>
        </authorList>
    </citation>
    <scope>NUCLEOTIDE SEQUENCE [LARGE SCALE GENOMIC DNA]</scope>
    <source>
        <strain evidence="1 2">RT2</strain>
    </source>
</reference>
<keyword evidence="2" id="KW-1185">Reference proteome</keyword>
<evidence type="ECO:0000313" key="1">
    <source>
        <dbReference type="EMBL" id="WWQ59549.1"/>
    </source>
</evidence>